<evidence type="ECO:0000313" key="3">
    <source>
        <dbReference type="Proteomes" id="UP000242642"/>
    </source>
</evidence>
<keyword evidence="1" id="KW-0812">Transmembrane</keyword>
<gene>
    <name evidence="2" type="ORF">SAMN02583745_02174</name>
</gene>
<dbReference type="EMBL" id="FOHV01000021">
    <property type="protein sequence ID" value="SET37624.1"/>
    <property type="molecule type" value="Genomic_DNA"/>
</dbReference>
<name>A0A1I0DY43_9GAMM</name>
<evidence type="ECO:0000313" key="2">
    <source>
        <dbReference type="EMBL" id="SET37624.1"/>
    </source>
</evidence>
<dbReference type="AlphaFoldDB" id="A0A1I0DY43"/>
<dbReference type="Proteomes" id="UP000242642">
    <property type="component" value="Unassembled WGS sequence"/>
</dbReference>
<organism evidence="2 3">
    <name type="scientific">Thorsellia anophelis DSM 18579</name>
    <dbReference type="NCBI Taxonomy" id="1123402"/>
    <lineage>
        <taxon>Bacteria</taxon>
        <taxon>Pseudomonadati</taxon>
        <taxon>Pseudomonadota</taxon>
        <taxon>Gammaproteobacteria</taxon>
        <taxon>Enterobacterales</taxon>
        <taxon>Thorselliaceae</taxon>
        <taxon>Thorsellia</taxon>
    </lineage>
</organism>
<sequence>MKIDKLKSSEDFAQFSTERKCSSKQQHWLRASPYLFLSWFAAGVTLPLIVTLLAATQFNTAIITVTAKQTALFSLNDIIQTQKLSQSKLYLNGWSALSNNTRIFKLSATRSLHKTYINETKHLSELMSITLNTHSTSCTNTAFYSSSVFSAHPHLDLFSILTWIAIALHIRAEPIC</sequence>
<keyword evidence="1" id="KW-0472">Membrane</keyword>
<keyword evidence="1" id="KW-1133">Transmembrane helix</keyword>
<accession>A0A1I0DY43</accession>
<proteinExistence type="predicted"/>
<keyword evidence="3" id="KW-1185">Reference proteome</keyword>
<evidence type="ECO:0000256" key="1">
    <source>
        <dbReference type="SAM" id="Phobius"/>
    </source>
</evidence>
<dbReference type="RefSeq" id="WP_093320904.1">
    <property type="nucleotide sequence ID" value="NZ_FOHV01000021.1"/>
</dbReference>
<feature type="transmembrane region" description="Helical" evidence="1">
    <location>
        <begin position="34"/>
        <end position="55"/>
    </location>
</feature>
<reference evidence="3" key="1">
    <citation type="submission" date="2016-10" db="EMBL/GenBank/DDBJ databases">
        <authorList>
            <person name="Varghese N."/>
            <person name="Submissions S."/>
        </authorList>
    </citation>
    <scope>NUCLEOTIDE SEQUENCE [LARGE SCALE GENOMIC DNA]</scope>
    <source>
        <strain evidence="3">DSM 18579</strain>
    </source>
</reference>
<protein>
    <submittedName>
        <fullName evidence="2">Uncharacterized protein</fullName>
    </submittedName>
</protein>